<dbReference type="RefSeq" id="WP_076529300.1">
    <property type="nucleotide sequence ID" value="NZ_BMEH01000002.1"/>
</dbReference>
<organism evidence="10 11">
    <name type="scientific">Gemmobacter megaterium</name>
    <dbReference type="NCBI Taxonomy" id="1086013"/>
    <lineage>
        <taxon>Bacteria</taxon>
        <taxon>Pseudomonadati</taxon>
        <taxon>Pseudomonadota</taxon>
        <taxon>Alphaproteobacteria</taxon>
        <taxon>Rhodobacterales</taxon>
        <taxon>Paracoccaceae</taxon>
        <taxon>Gemmobacter</taxon>
    </lineage>
</organism>
<evidence type="ECO:0000256" key="5">
    <source>
        <dbReference type="ARBA" id="ARBA00022989"/>
    </source>
</evidence>
<feature type="transmembrane region" description="Helical" evidence="8">
    <location>
        <begin position="20"/>
        <end position="39"/>
    </location>
</feature>
<dbReference type="GO" id="GO:0005886">
    <property type="term" value="C:plasma membrane"/>
    <property type="evidence" value="ECO:0007669"/>
    <property type="project" value="UniProtKB-SubCell"/>
</dbReference>
<dbReference type="InterPro" id="IPR051800">
    <property type="entry name" value="PqiA-PqiB_transport"/>
</dbReference>
<feature type="domain" description="Mce/MlaD" evidence="9">
    <location>
        <begin position="46"/>
        <end position="133"/>
    </location>
</feature>
<dbReference type="PANTHER" id="PTHR30462">
    <property type="entry name" value="INTERMEMBRANE TRANSPORT PROTEIN PQIB-RELATED"/>
    <property type="match status" value="1"/>
</dbReference>
<keyword evidence="7" id="KW-0175">Coiled coil</keyword>
<keyword evidence="4 8" id="KW-0812">Transmembrane</keyword>
<dbReference type="InterPro" id="IPR003399">
    <property type="entry name" value="Mce/MlaD"/>
</dbReference>
<evidence type="ECO:0000313" key="11">
    <source>
        <dbReference type="Proteomes" id="UP000186141"/>
    </source>
</evidence>
<keyword evidence="2" id="KW-1003">Cell membrane</keyword>
<evidence type="ECO:0000256" key="8">
    <source>
        <dbReference type="SAM" id="Phobius"/>
    </source>
</evidence>
<feature type="coiled-coil region" evidence="7">
    <location>
        <begin position="622"/>
        <end position="684"/>
    </location>
</feature>
<evidence type="ECO:0000256" key="7">
    <source>
        <dbReference type="SAM" id="Coils"/>
    </source>
</evidence>
<accession>A0A1N7LP99</accession>
<evidence type="ECO:0000256" key="6">
    <source>
        <dbReference type="ARBA" id="ARBA00023136"/>
    </source>
</evidence>
<feature type="domain" description="Mce/MlaD" evidence="9">
    <location>
        <begin position="162"/>
        <end position="222"/>
    </location>
</feature>
<evidence type="ECO:0000256" key="2">
    <source>
        <dbReference type="ARBA" id="ARBA00022475"/>
    </source>
</evidence>
<keyword evidence="11" id="KW-1185">Reference proteome</keyword>
<dbReference type="EMBL" id="FTOT01000002">
    <property type="protein sequence ID" value="SIS75683.1"/>
    <property type="molecule type" value="Genomic_DNA"/>
</dbReference>
<dbReference type="STRING" id="1086013.SAMN05421774_10274"/>
<evidence type="ECO:0000256" key="1">
    <source>
        <dbReference type="ARBA" id="ARBA00004533"/>
    </source>
</evidence>
<proteinExistence type="predicted"/>
<dbReference type="Proteomes" id="UP000186141">
    <property type="component" value="Unassembled WGS sequence"/>
</dbReference>
<keyword evidence="5 8" id="KW-1133">Transmembrane helix</keyword>
<protein>
    <submittedName>
        <fullName evidence="10">Paraquat-inducible protein B</fullName>
    </submittedName>
</protein>
<keyword evidence="3" id="KW-0997">Cell inner membrane</keyword>
<dbReference type="AlphaFoldDB" id="A0A1N7LP99"/>
<dbReference type="PANTHER" id="PTHR30462:SF2">
    <property type="entry name" value="INTERMEMBRANE TRANSPORT PROTEIN PQIB"/>
    <property type="match status" value="1"/>
</dbReference>
<name>A0A1N7LP99_9RHOB</name>
<sequence>MTQPPDMDIQPARRSFWRNLSPVWLVPVLAVAVSLGIAWRSFNDRGVLVEITFQNAAGISPGETAVRLRDVPIGHVERVAFSPDLSEVIVFTRIDRTVAEVIPPDASFWVVRPEVSARGITGLTTVLSGVYIEASFLPGTDDSARRFTGLETAPLVAPGREGTRITLRAPDGNRLTPGAPVLYRGIQVGHIERPRLMDGLDGIVVDAFIEAPHDQRLTTATRFWDTSGFSVSLGPSGVRLSVGNLASLLTGGITFDTITSGGAPVAADMVFELYTDENAAREGAAIGAAVNALRVSAEFDGSVQGLNAGAQVRYRGVRVGEVTSISPRVTIINDTPSVRMQVSLALDPAAMGLADDAGPAELEQVLSGLVAEGLRAQLAPASFFRTSLVIELVERPEAPPATLMQPENGVPVIPSLPSDIPDLTATAQGMLGRINSLPIEDLLTQAISLMATAETLIGSDETRAAPGAVVALMDEARKLIGSADTQALPGDIRSAVAGLSGVLEALNEQKAVDRLVAALTAAEEAAGSVSTSVEDFPAIAEELRAVVQKADALEIEGLIASANKVLDSADRFINADGTQSLPPALTGALGEIEAALAELRAGGVVPNINSTLASASTAAEAVAEATKDLPQLAARLDRLVDQAEALVGAYGARSPVNEEILSALREARATARAFSQLARALERNPNSLLFGR</sequence>
<gene>
    <name evidence="10" type="ORF">SAMN05421774_10274</name>
</gene>
<comment type="subcellular location">
    <subcellularLocation>
        <location evidence="1">Cell inner membrane</location>
    </subcellularLocation>
</comment>
<reference evidence="10 11" key="1">
    <citation type="submission" date="2017-01" db="EMBL/GenBank/DDBJ databases">
        <authorList>
            <person name="Mah S.A."/>
            <person name="Swanson W.J."/>
            <person name="Moy G.W."/>
            <person name="Vacquier V.D."/>
        </authorList>
    </citation>
    <scope>NUCLEOTIDE SEQUENCE [LARGE SCALE GENOMIC DNA]</scope>
    <source>
        <strain evidence="10 11">DSM 26375</strain>
    </source>
</reference>
<feature type="domain" description="Mce/MlaD" evidence="9">
    <location>
        <begin position="294"/>
        <end position="391"/>
    </location>
</feature>
<evidence type="ECO:0000259" key="9">
    <source>
        <dbReference type="Pfam" id="PF02470"/>
    </source>
</evidence>
<dbReference type="OrthoDB" id="9806984at2"/>
<keyword evidence="6 8" id="KW-0472">Membrane</keyword>
<evidence type="ECO:0000313" key="10">
    <source>
        <dbReference type="EMBL" id="SIS75683.1"/>
    </source>
</evidence>
<evidence type="ECO:0000256" key="4">
    <source>
        <dbReference type="ARBA" id="ARBA00022692"/>
    </source>
</evidence>
<evidence type="ECO:0000256" key="3">
    <source>
        <dbReference type="ARBA" id="ARBA00022519"/>
    </source>
</evidence>
<dbReference type="Pfam" id="PF02470">
    <property type="entry name" value="MlaD"/>
    <property type="match status" value="3"/>
</dbReference>